<dbReference type="Pfam" id="PF11140">
    <property type="entry name" value="DUF2913"/>
    <property type="match status" value="1"/>
</dbReference>
<dbReference type="InterPro" id="IPR021316">
    <property type="entry name" value="DUF2913"/>
</dbReference>
<proteinExistence type="predicted"/>
<gene>
    <name evidence="1" type="ORF">EGS84_00555</name>
</gene>
<protein>
    <submittedName>
        <fullName evidence="1">DUF2913 family protein</fullName>
    </submittedName>
</protein>
<dbReference type="EMBL" id="RKIT01000002">
    <property type="protein sequence ID" value="RSC15545.1"/>
    <property type="molecule type" value="Genomic_DNA"/>
</dbReference>
<sequence>MSQTITRKTGHFAWCALVALHLARREGWCSPTCRKTCFNTLAGNRQKQRRFDRDVTPDIDWLLQQGRTLGSRAKLPQKLDYLYRSCTGALHEQSDLFRLTYALESAKEAGFAYQLLSDKSWHRRHAVSPDTLSNTICLSKNALEQAFDTDGHQTAHLPVKIGGDIAALAELLTQCGWQLITTDNPPLYLLLTLINPSISAG</sequence>
<evidence type="ECO:0000313" key="1">
    <source>
        <dbReference type="EMBL" id="RSC15545.1"/>
    </source>
</evidence>
<reference evidence="2" key="1">
    <citation type="submission" date="2018-10" db="EMBL/GenBank/DDBJ databases">
        <title>FDA dAtabase for Regulatory Grade micrObial Sequences (FDA-ARGOS): Supporting development and validation of Infectious Disease Dx tests.</title>
        <authorList>
            <person name="Goldberg B."/>
            <person name="Campos J."/>
            <person name="Tallon L."/>
            <person name="Sadzewicz L."/>
            <person name="Zhao X."/>
            <person name="Vavikolanu K."/>
            <person name="Mehta A."/>
            <person name="Aluvathingal J."/>
            <person name="Nadendla S."/>
            <person name="Geyer C."/>
            <person name="Nandy P."/>
            <person name="Yan Y."/>
            <person name="Sichtig H."/>
        </authorList>
    </citation>
    <scope>NUCLEOTIDE SEQUENCE [LARGE SCALE GENOMIC DNA]</scope>
    <source>
        <strain evidence="2">FDAARGOS_526</strain>
    </source>
</reference>
<organism evidence="1 2">
    <name type="scientific">Citrobacter koseri</name>
    <name type="common">Citrobacter diversus</name>
    <dbReference type="NCBI Taxonomy" id="545"/>
    <lineage>
        <taxon>Bacteria</taxon>
        <taxon>Pseudomonadati</taxon>
        <taxon>Pseudomonadota</taxon>
        <taxon>Gammaproteobacteria</taxon>
        <taxon>Enterobacterales</taxon>
        <taxon>Enterobacteriaceae</taxon>
        <taxon>Citrobacter</taxon>
    </lineage>
</organism>
<name>A0AAQ0V3E3_CITKO</name>
<evidence type="ECO:0000313" key="2">
    <source>
        <dbReference type="Proteomes" id="UP000282299"/>
    </source>
</evidence>
<accession>A0AAQ0V3E3</accession>
<dbReference type="AlphaFoldDB" id="A0AAQ0V3E3"/>
<dbReference type="Proteomes" id="UP000282299">
    <property type="component" value="Unassembled WGS sequence"/>
</dbReference>
<comment type="caution">
    <text evidence="1">The sequence shown here is derived from an EMBL/GenBank/DDBJ whole genome shotgun (WGS) entry which is preliminary data.</text>
</comment>
<dbReference type="RefSeq" id="WP_125336756.1">
    <property type="nucleotide sequence ID" value="NZ_RKIT01000002.1"/>
</dbReference>